<organism evidence="11">
    <name type="scientific">Staphylothermus marinus</name>
    <dbReference type="NCBI Taxonomy" id="2280"/>
    <lineage>
        <taxon>Archaea</taxon>
        <taxon>Thermoproteota</taxon>
        <taxon>Thermoprotei</taxon>
        <taxon>Desulfurococcales</taxon>
        <taxon>Desulfurococcaceae</taxon>
        <taxon>Staphylothermus</taxon>
    </lineage>
</organism>
<dbReference type="EC" id="2.7.4.26" evidence="2"/>
<evidence type="ECO:0000256" key="9">
    <source>
        <dbReference type="ARBA" id="ARBA00049063"/>
    </source>
</evidence>
<accession>A0A7C4HD17</accession>
<reference evidence="11" key="1">
    <citation type="journal article" date="2020" name="mSystems">
        <title>Genome- and Community-Level Interaction Insights into Carbon Utilization and Element Cycling Functions of Hydrothermarchaeota in Hydrothermal Sediment.</title>
        <authorList>
            <person name="Zhou Z."/>
            <person name="Liu Y."/>
            <person name="Xu W."/>
            <person name="Pan J."/>
            <person name="Luo Z.H."/>
            <person name="Li M."/>
        </authorList>
    </citation>
    <scope>NUCLEOTIDE SEQUENCE [LARGE SCALE GENOMIC DNA]</scope>
    <source>
        <strain evidence="11">SpSt-642</strain>
    </source>
</reference>
<evidence type="ECO:0000256" key="1">
    <source>
        <dbReference type="ARBA" id="ARBA00010540"/>
    </source>
</evidence>
<evidence type="ECO:0000256" key="2">
    <source>
        <dbReference type="ARBA" id="ARBA00012908"/>
    </source>
</evidence>
<dbReference type="InterPro" id="IPR024192">
    <property type="entry name" value="Fosfomycin_R_FomA-type"/>
</dbReference>
<dbReference type="GO" id="GO:0102043">
    <property type="term" value="F:isopentenyl phosphate kinase activity"/>
    <property type="evidence" value="ECO:0007669"/>
    <property type="project" value="UniProtKB-EC"/>
</dbReference>
<dbReference type="PANTHER" id="PTHR43654:SF1">
    <property type="entry name" value="ISOPENTENYL PHOSPHATE KINASE"/>
    <property type="match status" value="1"/>
</dbReference>
<evidence type="ECO:0000256" key="3">
    <source>
        <dbReference type="ARBA" id="ARBA00017267"/>
    </source>
</evidence>
<keyword evidence="6 11" id="KW-0418">Kinase</keyword>
<evidence type="ECO:0000259" key="10">
    <source>
        <dbReference type="Pfam" id="PF00696"/>
    </source>
</evidence>
<evidence type="ECO:0000256" key="8">
    <source>
        <dbReference type="ARBA" id="ARBA00023229"/>
    </source>
</evidence>
<evidence type="ECO:0000256" key="7">
    <source>
        <dbReference type="ARBA" id="ARBA00022840"/>
    </source>
</evidence>
<evidence type="ECO:0000256" key="6">
    <source>
        <dbReference type="ARBA" id="ARBA00022777"/>
    </source>
</evidence>
<comment type="catalytic activity">
    <reaction evidence="9">
        <text>isopentenyl phosphate + ATP = isopentenyl diphosphate + ADP</text>
        <dbReference type="Rhea" id="RHEA:33963"/>
        <dbReference type="ChEBI" id="CHEBI:30616"/>
        <dbReference type="ChEBI" id="CHEBI:65078"/>
        <dbReference type="ChEBI" id="CHEBI:128769"/>
        <dbReference type="ChEBI" id="CHEBI:456216"/>
        <dbReference type="EC" id="2.7.4.26"/>
    </reaction>
</comment>
<evidence type="ECO:0000256" key="5">
    <source>
        <dbReference type="ARBA" id="ARBA00022741"/>
    </source>
</evidence>
<keyword evidence="5" id="KW-0547">Nucleotide-binding</keyword>
<dbReference type="GO" id="GO:0016301">
    <property type="term" value="F:kinase activity"/>
    <property type="evidence" value="ECO:0007669"/>
    <property type="project" value="UniProtKB-KW"/>
</dbReference>
<name>A0A7C4HD17_STAMA</name>
<evidence type="ECO:0000313" key="11">
    <source>
        <dbReference type="EMBL" id="HGM58031.1"/>
    </source>
</evidence>
<feature type="domain" description="Aspartate/glutamate/uridylate kinase" evidence="10">
    <location>
        <begin position="15"/>
        <end position="242"/>
    </location>
</feature>
<keyword evidence="7" id="KW-0067">ATP-binding</keyword>
<comment type="caution">
    <text evidence="11">The sequence shown here is derived from an EMBL/GenBank/DDBJ whole genome shotgun (WGS) entry which is preliminary data.</text>
</comment>
<dbReference type="PANTHER" id="PTHR43654">
    <property type="entry name" value="GLUTAMATE 5-KINASE"/>
    <property type="match status" value="1"/>
</dbReference>
<protein>
    <recommendedName>
        <fullName evidence="3">Isopentenyl phosphate kinase</fullName>
        <ecNumber evidence="2">2.7.4.26</ecNumber>
    </recommendedName>
</protein>
<dbReference type="AlphaFoldDB" id="A0A7C4HD17"/>
<dbReference type="InterPro" id="IPR001048">
    <property type="entry name" value="Asp/Glu/Uridylate_kinase"/>
</dbReference>
<dbReference type="EMBL" id="DTBJ01000005">
    <property type="protein sequence ID" value="HGM58031.1"/>
    <property type="molecule type" value="Genomic_DNA"/>
</dbReference>
<sequence length="267" mass="30349">MSVIELSKTITYTYVKIGGSFITYKNKPFSINYNALEKLTNILHRVVDRNIILGNGGGSFAHTVVNMYRKYDPRTLLIHCQNSTRRLNAFIVNYLVEHGLNVIGLQTSAIIYEENGEYVINTKPLEFILENKAFPIVYGECIFSNTSVYRIVSTEEVFKIISKYFKPSHIVILIDYDGVYTCDPSECSEAELITRIDNNNLDEILNKLSKTISRDATRSIYGKVEETSRLSRELGVRIYIVSGFNINNVVKAILGEEDVYGTIIEIN</sequence>
<dbReference type="InterPro" id="IPR036393">
    <property type="entry name" value="AceGlu_kinase-like_sf"/>
</dbReference>
<evidence type="ECO:0000256" key="4">
    <source>
        <dbReference type="ARBA" id="ARBA00022679"/>
    </source>
</evidence>
<proteinExistence type="inferred from homology"/>
<dbReference type="Gene3D" id="3.40.1160.10">
    <property type="entry name" value="Acetylglutamate kinase-like"/>
    <property type="match status" value="1"/>
</dbReference>
<comment type="similarity">
    <text evidence="1">Belongs to the isopentenyl phosphate kinase family.</text>
</comment>
<dbReference type="GO" id="GO:0016114">
    <property type="term" value="P:terpenoid biosynthetic process"/>
    <property type="evidence" value="ECO:0007669"/>
    <property type="project" value="TreeGrafter"/>
</dbReference>
<dbReference type="NCBIfam" id="NF040647">
    <property type="entry name" value="IPPK_Arch"/>
    <property type="match status" value="1"/>
</dbReference>
<dbReference type="GO" id="GO:0005829">
    <property type="term" value="C:cytosol"/>
    <property type="evidence" value="ECO:0007669"/>
    <property type="project" value="TreeGrafter"/>
</dbReference>
<gene>
    <name evidence="11" type="ORF">ENU14_00335</name>
</gene>
<keyword evidence="4" id="KW-0808">Transferase</keyword>
<dbReference type="SUPFAM" id="SSF53633">
    <property type="entry name" value="Carbamate kinase-like"/>
    <property type="match status" value="1"/>
</dbReference>
<dbReference type="Pfam" id="PF00696">
    <property type="entry name" value="AA_kinase"/>
    <property type="match status" value="1"/>
</dbReference>
<dbReference type="GO" id="GO:0005524">
    <property type="term" value="F:ATP binding"/>
    <property type="evidence" value="ECO:0007669"/>
    <property type="project" value="UniProtKB-KW"/>
</dbReference>
<keyword evidence="8" id="KW-0414">Isoprene biosynthesis</keyword>